<dbReference type="PANTHER" id="PTHR12027:SF91">
    <property type="entry name" value="PROTO-ONCOGENE WNT-1"/>
    <property type="match status" value="1"/>
</dbReference>
<reference evidence="11" key="2">
    <citation type="journal article" date="2023" name="Science">
        <title>Genomic signatures of disease resistance in endangered staghorn corals.</title>
        <authorList>
            <person name="Vollmer S.V."/>
            <person name="Selwyn J.D."/>
            <person name="Despard B.A."/>
            <person name="Roesel C.L."/>
        </authorList>
    </citation>
    <scope>NUCLEOTIDE SEQUENCE</scope>
    <source>
        <strain evidence="11">K2</strain>
    </source>
</reference>
<dbReference type="SMART" id="SM00097">
    <property type="entry name" value="WNT1"/>
    <property type="match status" value="1"/>
</dbReference>
<evidence type="ECO:0000256" key="5">
    <source>
        <dbReference type="ARBA" id="ARBA00022530"/>
    </source>
</evidence>
<dbReference type="Gene3D" id="3.30.2460.20">
    <property type="match status" value="1"/>
</dbReference>
<keyword evidence="7" id="KW-1015">Disulfide bond</keyword>
<comment type="similarity">
    <text evidence="2 9">Belongs to the Wnt family.</text>
</comment>
<reference evidence="11" key="1">
    <citation type="journal article" date="2023" name="G3 (Bethesda)">
        <title>Whole genome assembly and annotation of the endangered Caribbean coral Acropora cervicornis.</title>
        <authorList>
            <person name="Selwyn J.D."/>
            <person name="Vollmer S.V."/>
        </authorList>
    </citation>
    <scope>NUCLEOTIDE SEQUENCE</scope>
    <source>
        <strain evidence="11">K2</strain>
    </source>
</reference>
<evidence type="ECO:0000256" key="6">
    <source>
        <dbReference type="ARBA" id="ARBA00022687"/>
    </source>
</evidence>
<keyword evidence="3 9" id="KW-0217">Developmental protein</keyword>
<organism evidence="11 12">
    <name type="scientific">Acropora cervicornis</name>
    <name type="common">Staghorn coral</name>
    <dbReference type="NCBI Taxonomy" id="6130"/>
    <lineage>
        <taxon>Eukaryota</taxon>
        <taxon>Metazoa</taxon>
        <taxon>Cnidaria</taxon>
        <taxon>Anthozoa</taxon>
        <taxon>Hexacorallia</taxon>
        <taxon>Scleractinia</taxon>
        <taxon>Astrocoeniina</taxon>
        <taxon>Acroporidae</taxon>
        <taxon>Acropora</taxon>
    </lineage>
</organism>
<evidence type="ECO:0000313" key="11">
    <source>
        <dbReference type="EMBL" id="KAK2554328.1"/>
    </source>
</evidence>
<dbReference type="AlphaFoldDB" id="A0AAD9UY69"/>
<gene>
    <name evidence="11" type="ORF">P5673_024338</name>
</gene>
<dbReference type="GO" id="GO:0005615">
    <property type="term" value="C:extracellular space"/>
    <property type="evidence" value="ECO:0007669"/>
    <property type="project" value="TreeGrafter"/>
</dbReference>
<dbReference type="Proteomes" id="UP001249851">
    <property type="component" value="Unassembled WGS sequence"/>
</dbReference>
<evidence type="ECO:0000256" key="10">
    <source>
        <dbReference type="SAM" id="MobiDB-lite"/>
    </source>
</evidence>
<evidence type="ECO:0000256" key="9">
    <source>
        <dbReference type="RuleBase" id="RU003500"/>
    </source>
</evidence>
<dbReference type="Pfam" id="PF00110">
    <property type="entry name" value="wnt"/>
    <property type="match status" value="2"/>
</dbReference>
<evidence type="ECO:0000256" key="1">
    <source>
        <dbReference type="ARBA" id="ARBA00004498"/>
    </source>
</evidence>
<feature type="region of interest" description="Disordered" evidence="10">
    <location>
        <begin position="1"/>
        <end position="31"/>
    </location>
</feature>
<dbReference type="PRINTS" id="PR01349">
    <property type="entry name" value="WNTPROTEIN"/>
</dbReference>
<keyword evidence="6 9" id="KW-0879">Wnt signaling pathway</keyword>
<comment type="function">
    <text evidence="9">Ligand for members of the frizzled family of seven transmembrane receptors.</text>
</comment>
<keyword evidence="5" id="KW-0272">Extracellular matrix</keyword>
<name>A0AAD9UY69_ACRCE</name>
<evidence type="ECO:0000256" key="4">
    <source>
        <dbReference type="ARBA" id="ARBA00022525"/>
    </source>
</evidence>
<evidence type="ECO:0000256" key="8">
    <source>
        <dbReference type="ARBA" id="ARBA00023288"/>
    </source>
</evidence>
<keyword evidence="8" id="KW-0449">Lipoprotein</keyword>
<keyword evidence="12" id="KW-1185">Reference proteome</keyword>
<dbReference type="GO" id="GO:0045165">
    <property type="term" value="P:cell fate commitment"/>
    <property type="evidence" value="ECO:0007669"/>
    <property type="project" value="TreeGrafter"/>
</dbReference>
<dbReference type="GO" id="GO:0005109">
    <property type="term" value="F:frizzled binding"/>
    <property type="evidence" value="ECO:0007669"/>
    <property type="project" value="TreeGrafter"/>
</dbReference>
<dbReference type="GO" id="GO:0060070">
    <property type="term" value="P:canonical Wnt signaling pathway"/>
    <property type="evidence" value="ECO:0007669"/>
    <property type="project" value="TreeGrafter"/>
</dbReference>
<protein>
    <recommendedName>
        <fullName evidence="9">Protein Wnt</fullName>
    </recommendedName>
</protein>
<dbReference type="GO" id="GO:0005125">
    <property type="term" value="F:cytokine activity"/>
    <property type="evidence" value="ECO:0007669"/>
    <property type="project" value="TreeGrafter"/>
</dbReference>
<dbReference type="InterPro" id="IPR005817">
    <property type="entry name" value="Wnt"/>
</dbReference>
<dbReference type="EMBL" id="JARQWQ010000071">
    <property type="protein sequence ID" value="KAK2554328.1"/>
    <property type="molecule type" value="Genomic_DNA"/>
</dbReference>
<sequence>MDLGGKNLGAKGSSKPPNNFNFQLSPANGVKPVTPKQQRLCRKYPELVPYIGLGANMSISQCQYQFKHRRWNCSAQSPENVFGKIVKIACRETAFAYSVTAAGVSHAIARACSSGKLSACGCDSRYKGVSNAGWQWGGCSDNIHFADQFSRKFVDAGEKGRDFRTLVNLHNNEAGRTSLPRPFCWTRVTKVLGTILTYRCGTEQSNVCKVREEVDNTAVRNNMLRECKCHGVSEACTVRTCWNRIADFRRIGEVLKEKFDSASMVEFEENNNRNGHAARRIKPAFRPKNKLHKAPTIADLVYYENSPDFCERDQRTGSLGTKGRLCNNTSLGTDGCDLMCCHRGYTTSENEMEELCNCRFFWCCKVKCEQCRSKQVLHRCN</sequence>
<accession>A0AAD9UY69</accession>
<dbReference type="PANTHER" id="PTHR12027">
    <property type="entry name" value="WNT RELATED"/>
    <property type="match status" value="1"/>
</dbReference>
<keyword evidence="4" id="KW-0964">Secreted</keyword>
<comment type="subcellular location">
    <subcellularLocation>
        <location evidence="1 9">Secreted</location>
        <location evidence="1 9">Extracellular space</location>
        <location evidence="1 9">Extracellular matrix</location>
    </subcellularLocation>
</comment>
<feature type="compositionally biased region" description="Polar residues" evidence="10">
    <location>
        <begin position="15"/>
        <end position="26"/>
    </location>
</feature>
<dbReference type="GO" id="GO:0030182">
    <property type="term" value="P:neuron differentiation"/>
    <property type="evidence" value="ECO:0007669"/>
    <property type="project" value="TreeGrafter"/>
</dbReference>
<evidence type="ECO:0000256" key="7">
    <source>
        <dbReference type="ARBA" id="ARBA00023157"/>
    </source>
</evidence>
<dbReference type="InterPro" id="IPR043158">
    <property type="entry name" value="Wnt_C"/>
</dbReference>
<comment type="caution">
    <text evidence="11">The sequence shown here is derived from an EMBL/GenBank/DDBJ whole genome shotgun (WGS) entry which is preliminary data.</text>
</comment>
<evidence type="ECO:0000256" key="2">
    <source>
        <dbReference type="ARBA" id="ARBA00005683"/>
    </source>
</evidence>
<proteinExistence type="inferred from homology"/>
<dbReference type="FunFam" id="3.30.2460.20:FF:000001">
    <property type="entry name" value="Wnt homolog"/>
    <property type="match status" value="1"/>
</dbReference>
<evidence type="ECO:0000256" key="3">
    <source>
        <dbReference type="ARBA" id="ARBA00022473"/>
    </source>
</evidence>
<evidence type="ECO:0000313" key="12">
    <source>
        <dbReference type="Proteomes" id="UP001249851"/>
    </source>
</evidence>